<dbReference type="InterPro" id="IPR043519">
    <property type="entry name" value="NT_sf"/>
</dbReference>
<name>A0A1M6Y6L6_9BACT</name>
<sequence>MNTRDQKLAQVTAWASANPDIRAMLLTSSLVNPHAPVDEFSDLDIELICSDVAKYISNNSWLQRFGAIIATVEEGEEVFEGRHAMKMVLYEDHVKIDFKLYSVPHFLEDASGNELPEDWDIGYQVIFDKDNITALLQPPSYAPAFIHQPTGSRFSQVLNDAWWDMTYVAKCLARQDIFYAKFMSEDMMRTNYLVPIIEWYIGCLHDWKVSTNKHGRLFPQYLPGELWRAIQSTFSGADILDNWRALFAYADIIHQLGTAVADRLNFVYPHETETKVRKYLREVHKVYSRK</sequence>
<evidence type="ECO:0000313" key="1">
    <source>
        <dbReference type="EMBL" id="SHL13857.1"/>
    </source>
</evidence>
<dbReference type="Gene3D" id="1.20.120.330">
    <property type="entry name" value="Nucleotidyltransferases domain 2"/>
    <property type="match status" value="1"/>
</dbReference>
<accession>A0A1M6Y6L6</accession>
<dbReference type="InterPro" id="IPR007530">
    <property type="entry name" value="Aminoglycoside_adenylylTfrase"/>
</dbReference>
<dbReference type="RefSeq" id="WP_073078808.1">
    <property type="nucleotide sequence ID" value="NZ_FRBL01000002.1"/>
</dbReference>
<evidence type="ECO:0000313" key="2">
    <source>
        <dbReference type="Proteomes" id="UP000184420"/>
    </source>
</evidence>
<reference evidence="1 2" key="1">
    <citation type="submission" date="2016-11" db="EMBL/GenBank/DDBJ databases">
        <authorList>
            <person name="Jaros S."/>
            <person name="Januszkiewicz K."/>
            <person name="Wedrychowicz H."/>
        </authorList>
    </citation>
    <scope>NUCLEOTIDE SEQUENCE [LARGE SCALE GENOMIC DNA]</scope>
    <source>
        <strain evidence="1 2">DSM 27406</strain>
    </source>
</reference>
<dbReference type="STRING" id="1419482.SAMN05444266_102174"/>
<protein>
    <submittedName>
        <fullName evidence="1">Aminoglycoside 6-adenylyltransferase</fullName>
    </submittedName>
</protein>
<proteinExistence type="predicted"/>
<dbReference type="EMBL" id="FRBL01000002">
    <property type="protein sequence ID" value="SHL13857.1"/>
    <property type="molecule type" value="Genomic_DNA"/>
</dbReference>
<dbReference type="NCBIfam" id="NF033387">
    <property type="entry name" value="ANT_6_aadS"/>
    <property type="match status" value="1"/>
</dbReference>
<dbReference type="Gene3D" id="3.30.460.10">
    <property type="entry name" value="Beta Polymerase, domain 2"/>
    <property type="match status" value="1"/>
</dbReference>
<keyword evidence="1" id="KW-0548">Nucleotidyltransferase</keyword>
<gene>
    <name evidence="1" type="ORF">SAMN05444266_102174</name>
</gene>
<keyword evidence="2" id="KW-1185">Reference proteome</keyword>
<dbReference type="SUPFAM" id="SSF81301">
    <property type="entry name" value="Nucleotidyltransferase"/>
    <property type="match status" value="1"/>
</dbReference>
<dbReference type="GO" id="GO:0016779">
    <property type="term" value="F:nucleotidyltransferase activity"/>
    <property type="evidence" value="ECO:0007669"/>
    <property type="project" value="UniProtKB-KW"/>
</dbReference>
<organism evidence="1 2">
    <name type="scientific">Chitinophaga jiangningensis</name>
    <dbReference type="NCBI Taxonomy" id="1419482"/>
    <lineage>
        <taxon>Bacteria</taxon>
        <taxon>Pseudomonadati</taxon>
        <taxon>Bacteroidota</taxon>
        <taxon>Chitinophagia</taxon>
        <taxon>Chitinophagales</taxon>
        <taxon>Chitinophagaceae</taxon>
        <taxon>Chitinophaga</taxon>
    </lineage>
</organism>
<dbReference type="Pfam" id="PF04439">
    <property type="entry name" value="Adenyl_transf"/>
    <property type="match status" value="1"/>
</dbReference>
<keyword evidence="1" id="KW-0808">Transferase</keyword>
<dbReference type="Proteomes" id="UP000184420">
    <property type="component" value="Unassembled WGS sequence"/>
</dbReference>
<dbReference type="AlphaFoldDB" id="A0A1M6Y6L6"/>
<dbReference type="OrthoDB" id="9776406at2"/>
<dbReference type="SUPFAM" id="SSF81631">
    <property type="entry name" value="PAP/OAS1 substrate-binding domain"/>
    <property type="match status" value="1"/>
</dbReference>